<dbReference type="Gene3D" id="3.40.50.720">
    <property type="entry name" value="NAD(P)-binding Rossmann-like Domain"/>
    <property type="match status" value="1"/>
</dbReference>
<feature type="compositionally biased region" description="Low complexity" evidence="7">
    <location>
        <begin position="565"/>
        <end position="583"/>
    </location>
</feature>
<dbReference type="CDD" id="cd05236">
    <property type="entry name" value="FAR-N_SDR_e"/>
    <property type="match status" value="1"/>
</dbReference>
<dbReference type="InterPro" id="IPR035896">
    <property type="entry name" value="AN1-like_Znf"/>
</dbReference>
<dbReference type="SUPFAM" id="SSF57716">
    <property type="entry name" value="Glucocorticoid receptor-like (DNA-binding domain)"/>
    <property type="match status" value="1"/>
</dbReference>
<keyword evidence="3 5" id="KW-0863">Zinc-finger</keyword>
<proteinExistence type="inferred from homology"/>
<sequence length="678" mass="77215">MEDEKEIIITHQKPNINGIGIVEFFEGKNILVTGATGFLAKALIEKMLRTIPKVNKIYLLIRAKDKEAAIHRLENEIMESKLFKCLEEMHGESYKLFIENKLVPVVGNIHEPNLVVGNIHEPNLGMDSIIAHKITQEIDLIVDSAAITTFDERYDLALDANVNGQYQLMMFAKKCKQLKLLMHYSSAFVNGEREGLILEKPFTMGESITKEKITSISPFTNFPSLDANNERDLVSKLKNNITNNIGLEQIMKDFGVERAKFYGWQNTYSFTKAIGEMMINSMRDEIPILIIRPSAITSSYKEPFPGWIQGFRIIDPIIFFYRKGDLPGLLCDPHCLADLVPVDVVVNATMAAIAKHGYLQNSELNVYHVTSTSMNPISLSQIFEYSYDFFKLFPYVNSKGDKFEVRKMKFFDKMSDFENYIWEVLLKQHEVLDEKELTKIRMRLIKRKVEYLKNFNKLYEPYMFYKGQFHNGNTQKLMGEMSEEEKRSFEIDKICFRRRKIQRIGATKQKKAMAEEHGFQSPEGGHHRLCANNCGFFGSPATQNYCSKCYRDISLKEEQKSGAKSVDSLFPPPSSSSSEVVSPKRVSAQVKIDPVVSMADVVVLPPAAAEQAVAQPNRCLVCRKKVGLTGFKCRCGTTFCGTHRYPEVHGCTFDFKSMGREAIAKANPLVKAEKLEKI</sequence>
<evidence type="ECO:0000256" key="5">
    <source>
        <dbReference type="PROSITE-ProRule" id="PRU00449"/>
    </source>
</evidence>
<dbReference type="SMART" id="SM00154">
    <property type="entry name" value="ZnF_AN1"/>
    <property type="match status" value="1"/>
</dbReference>
<dbReference type="Pfam" id="PF07993">
    <property type="entry name" value="NAD_binding_4"/>
    <property type="match status" value="1"/>
</dbReference>
<dbReference type="SMART" id="SM00259">
    <property type="entry name" value="ZnF_A20"/>
    <property type="match status" value="1"/>
</dbReference>
<comment type="function">
    <text evidence="1">May be involved in environmental stress response.</text>
</comment>
<dbReference type="PROSITE" id="PS51036">
    <property type="entry name" value="ZF_A20"/>
    <property type="match status" value="1"/>
</dbReference>
<keyword evidence="6" id="KW-0443">Lipid metabolism</keyword>
<dbReference type="PROSITE" id="PS51039">
    <property type="entry name" value="ZF_AN1"/>
    <property type="match status" value="1"/>
</dbReference>
<evidence type="ECO:0000256" key="2">
    <source>
        <dbReference type="ARBA" id="ARBA00022723"/>
    </source>
</evidence>
<keyword evidence="6" id="KW-0521">NADP</keyword>
<comment type="caution">
    <text evidence="10">The sequence shown here is derived from an EMBL/GenBank/DDBJ whole genome shotgun (WGS) entry which is preliminary data.</text>
</comment>
<reference evidence="10 11" key="1">
    <citation type="journal article" date="2021" name="BMC Genomics">
        <title>Datura genome reveals duplications of psychoactive alkaloid biosynthetic genes and high mutation rate following tissue culture.</title>
        <authorList>
            <person name="Rajewski A."/>
            <person name="Carter-House D."/>
            <person name="Stajich J."/>
            <person name="Litt A."/>
        </authorList>
    </citation>
    <scope>NUCLEOTIDE SEQUENCE [LARGE SCALE GENOMIC DNA]</scope>
    <source>
        <strain evidence="10">AR-01</strain>
    </source>
</reference>
<organism evidence="10 11">
    <name type="scientific">Datura stramonium</name>
    <name type="common">Jimsonweed</name>
    <name type="synonym">Common thornapple</name>
    <dbReference type="NCBI Taxonomy" id="4076"/>
    <lineage>
        <taxon>Eukaryota</taxon>
        <taxon>Viridiplantae</taxon>
        <taxon>Streptophyta</taxon>
        <taxon>Embryophyta</taxon>
        <taxon>Tracheophyta</taxon>
        <taxon>Spermatophyta</taxon>
        <taxon>Magnoliopsida</taxon>
        <taxon>eudicotyledons</taxon>
        <taxon>Gunneridae</taxon>
        <taxon>Pentapetalae</taxon>
        <taxon>asterids</taxon>
        <taxon>lamiids</taxon>
        <taxon>Solanales</taxon>
        <taxon>Solanaceae</taxon>
        <taxon>Solanoideae</taxon>
        <taxon>Datureae</taxon>
        <taxon>Datura</taxon>
    </lineage>
</organism>
<evidence type="ECO:0000256" key="7">
    <source>
        <dbReference type="SAM" id="MobiDB-lite"/>
    </source>
</evidence>
<evidence type="ECO:0000256" key="1">
    <source>
        <dbReference type="ARBA" id="ARBA00003732"/>
    </source>
</evidence>
<keyword evidence="4" id="KW-0862">Zinc</keyword>
<dbReference type="InterPro" id="IPR013120">
    <property type="entry name" value="FAR_NAD-bd"/>
</dbReference>
<feature type="domain" description="AN1-type" evidence="9">
    <location>
        <begin position="613"/>
        <end position="659"/>
    </location>
</feature>
<evidence type="ECO:0000259" key="8">
    <source>
        <dbReference type="PROSITE" id="PS51036"/>
    </source>
</evidence>
<keyword evidence="6" id="KW-0444">Lipid biosynthesis</keyword>
<dbReference type="SUPFAM" id="SSF51735">
    <property type="entry name" value="NAD(P)-binding Rossmann-fold domains"/>
    <property type="match status" value="1"/>
</dbReference>
<keyword evidence="2" id="KW-0479">Metal-binding</keyword>
<evidence type="ECO:0000256" key="3">
    <source>
        <dbReference type="ARBA" id="ARBA00022771"/>
    </source>
</evidence>
<accession>A0ABS8T814</accession>
<dbReference type="Pfam" id="PF01428">
    <property type="entry name" value="zf-AN1"/>
    <property type="match status" value="1"/>
</dbReference>
<evidence type="ECO:0000259" key="9">
    <source>
        <dbReference type="PROSITE" id="PS51039"/>
    </source>
</evidence>
<evidence type="ECO:0000313" key="10">
    <source>
        <dbReference type="EMBL" id="MCD7467288.1"/>
    </source>
</evidence>
<evidence type="ECO:0000256" key="6">
    <source>
        <dbReference type="RuleBase" id="RU363097"/>
    </source>
</evidence>
<dbReference type="SUPFAM" id="SSF118310">
    <property type="entry name" value="AN1-like Zinc finger"/>
    <property type="match status" value="1"/>
</dbReference>
<dbReference type="Pfam" id="PF01754">
    <property type="entry name" value="zf-A20"/>
    <property type="match status" value="1"/>
</dbReference>
<comment type="function">
    <text evidence="6">Catalyzes the reduction of fatty acyl-CoA to fatty alcohols.</text>
</comment>
<dbReference type="InterPro" id="IPR000058">
    <property type="entry name" value="Znf_AN1"/>
</dbReference>
<keyword evidence="11" id="KW-1185">Reference proteome</keyword>
<keyword evidence="6" id="KW-0560">Oxidoreductase</keyword>
<feature type="region of interest" description="Disordered" evidence="7">
    <location>
        <begin position="562"/>
        <end position="583"/>
    </location>
</feature>
<protein>
    <recommendedName>
        <fullName evidence="6">Fatty acyl-CoA reductase</fullName>
        <ecNumber evidence="6">1.2.1.84</ecNumber>
    </recommendedName>
</protein>
<evidence type="ECO:0000256" key="4">
    <source>
        <dbReference type="ARBA" id="ARBA00022833"/>
    </source>
</evidence>
<dbReference type="PANTHER" id="PTHR11011:SF91">
    <property type="entry name" value="FATTY ACYL-COA REDUCTASE"/>
    <property type="match status" value="1"/>
</dbReference>
<dbReference type="EMBL" id="JACEIK010001216">
    <property type="protein sequence ID" value="MCD7467288.1"/>
    <property type="molecule type" value="Genomic_DNA"/>
</dbReference>
<comment type="similarity">
    <text evidence="6">Belongs to the fatty acyl-CoA reductase family.</text>
</comment>
<feature type="domain" description="A20-type" evidence="8">
    <location>
        <begin position="524"/>
        <end position="558"/>
    </location>
</feature>
<name>A0ABS8T814_DATST</name>
<dbReference type="InterPro" id="IPR026055">
    <property type="entry name" value="FAR"/>
</dbReference>
<dbReference type="EC" id="1.2.1.84" evidence="6"/>
<dbReference type="Gene3D" id="1.20.5.4770">
    <property type="match status" value="1"/>
</dbReference>
<dbReference type="PANTHER" id="PTHR11011">
    <property type="entry name" value="MALE STERILITY PROTEIN 2-RELATED"/>
    <property type="match status" value="1"/>
</dbReference>
<dbReference type="InterPro" id="IPR002653">
    <property type="entry name" value="Znf_A20"/>
</dbReference>
<comment type="catalytic activity">
    <reaction evidence="6">
        <text>a long-chain fatty acyl-CoA + 2 NADPH + 2 H(+) = a long-chain primary fatty alcohol + 2 NADP(+) + CoA</text>
        <dbReference type="Rhea" id="RHEA:52716"/>
        <dbReference type="ChEBI" id="CHEBI:15378"/>
        <dbReference type="ChEBI" id="CHEBI:57287"/>
        <dbReference type="ChEBI" id="CHEBI:57783"/>
        <dbReference type="ChEBI" id="CHEBI:58349"/>
        <dbReference type="ChEBI" id="CHEBI:77396"/>
        <dbReference type="ChEBI" id="CHEBI:83139"/>
        <dbReference type="EC" id="1.2.1.84"/>
    </reaction>
</comment>
<dbReference type="InterPro" id="IPR036291">
    <property type="entry name" value="NAD(P)-bd_dom_sf"/>
</dbReference>
<gene>
    <name evidence="10" type="ORF">HAX54_004628</name>
</gene>
<dbReference type="Proteomes" id="UP000823775">
    <property type="component" value="Unassembled WGS sequence"/>
</dbReference>
<dbReference type="Gene3D" id="4.10.1110.10">
    <property type="entry name" value="AN1-like Zinc finger"/>
    <property type="match status" value="1"/>
</dbReference>
<evidence type="ECO:0000313" key="11">
    <source>
        <dbReference type="Proteomes" id="UP000823775"/>
    </source>
</evidence>